<gene>
    <name evidence="6" type="ORF">IHE71_06560</name>
</gene>
<dbReference type="PANTHER" id="PTHR43649:SF31">
    <property type="entry name" value="SN-GLYCEROL-3-PHOSPHATE-BINDING PERIPLASMIC PROTEIN UGPB"/>
    <property type="match status" value="1"/>
</dbReference>
<feature type="compositionally biased region" description="Basic and acidic residues" evidence="5">
    <location>
        <begin position="37"/>
        <end position="46"/>
    </location>
</feature>
<evidence type="ECO:0000256" key="2">
    <source>
        <dbReference type="ARBA" id="ARBA00008520"/>
    </source>
</evidence>
<proteinExistence type="inferred from homology"/>
<evidence type="ECO:0000256" key="4">
    <source>
        <dbReference type="ARBA" id="ARBA00022729"/>
    </source>
</evidence>
<evidence type="ECO:0000256" key="1">
    <source>
        <dbReference type="ARBA" id="ARBA00004196"/>
    </source>
</evidence>
<accession>A0ABR9MVG2</accession>
<reference evidence="6 7" key="1">
    <citation type="submission" date="2020-10" db="EMBL/GenBank/DDBJ databases">
        <title>Myceligenerans pegani sp. nov., an endophytic actinomycete isolated from Peganum harmala L. in Xinjiang, China.</title>
        <authorList>
            <person name="Xin L."/>
        </authorList>
    </citation>
    <scope>NUCLEOTIDE SEQUENCE [LARGE SCALE GENOMIC DNA]</scope>
    <source>
        <strain evidence="6 7">TRM65318</strain>
    </source>
</reference>
<evidence type="ECO:0000313" key="7">
    <source>
        <dbReference type="Proteomes" id="UP000625527"/>
    </source>
</evidence>
<dbReference type="Pfam" id="PF01547">
    <property type="entry name" value="SBP_bac_1"/>
    <property type="match status" value="1"/>
</dbReference>
<sequence length="465" mass="49753">MCSNSSPSREEAPRRTSIGPRAGSSPPPSTQELPVGVDRKGKERTVRTKKVLATAALIATGALLTGCSGGPTGDDGEVTITYGVWAGTQTPAMEAIAAAFEEENPGINVEVQEQPWPQYWSTLQTGAQGGTAPDAFWMLAQQIRPYAAGGQLLDITDAVESEGVDLANYPQAVLDLYDQGDGAIYGLPKDFDTNGVWFNKELFDAAGVDYPSPDWTWDDFRETARALTTDDVWGIAAPIDPQGGYYNTIYQAGGQVISDDGTTATIDSPEAVEGIKFWTDLQADGSSPTLQQLSDTEAVTMFEQGKVAMYMSGSFWALQFYNNEEFRPKVDVAPLPTGPAGQANITSGIANVGFAGTDHPEEVTKFLLFASGERAAQIQAETGAVLPAFEGTQQGWIDAMPEFENLQVFIDAVDYAVPLPVQGNAAQWQGLQTEYLTPAWNGETSAEEAAEQYAAAIDEVLAADR</sequence>
<evidence type="ECO:0000313" key="6">
    <source>
        <dbReference type="EMBL" id="MBE1875370.1"/>
    </source>
</evidence>
<keyword evidence="7" id="KW-1185">Reference proteome</keyword>
<keyword evidence="4" id="KW-0732">Signal</keyword>
<dbReference type="InterPro" id="IPR006059">
    <property type="entry name" value="SBP"/>
</dbReference>
<dbReference type="Proteomes" id="UP000625527">
    <property type="component" value="Unassembled WGS sequence"/>
</dbReference>
<dbReference type="EMBL" id="JADAQT010000062">
    <property type="protein sequence ID" value="MBE1875370.1"/>
    <property type="molecule type" value="Genomic_DNA"/>
</dbReference>
<feature type="region of interest" description="Disordered" evidence="5">
    <location>
        <begin position="1"/>
        <end position="46"/>
    </location>
</feature>
<dbReference type="Gene3D" id="3.40.190.10">
    <property type="entry name" value="Periplasmic binding protein-like II"/>
    <property type="match status" value="1"/>
</dbReference>
<organism evidence="6 7">
    <name type="scientific">Myceligenerans pegani</name>
    <dbReference type="NCBI Taxonomy" id="2776917"/>
    <lineage>
        <taxon>Bacteria</taxon>
        <taxon>Bacillati</taxon>
        <taxon>Actinomycetota</taxon>
        <taxon>Actinomycetes</taxon>
        <taxon>Micrococcales</taxon>
        <taxon>Promicromonosporaceae</taxon>
        <taxon>Myceligenerans</taxon>
    </lineage>
</organism>
<protein>
    <submittedName>
        <fullName evidence="6">Sugar ABC transporter substrate-binding protein</fullName>
    </submittedName>
</protein>
<evidence type="ECO:0000256" key="3">
    <source>
        <dbReference type="ARBA" id="ARBA00022448"/>
    </source>
</evidence>
<dbReference type="SUPFAM" id="SSF53850">
    <property type="entry name" value="Periplasmic binding protein-like II"/>
    <property type="match status" value="1"/>
</dbReference>
<name>A0ABR9MVG2_9MICO</name>
<evidence type="ECO:0000256" key="5">
    <source>
        <dbReference type="SAM" id="MobiDB-lite"/>
    </source>
</evidence>
<keyword evidence="3" id="KW-0813">Transport</keyword>
<comment type="subcellular location">
    <subcellularLocation>
        <location evidence="1">Cell envelope</location>
    </subcellularLocation>
</comment>
<comment type="similarity">
    <text evidence="2">Belongs to the bacterial solute-binding protein 1 family.</text>
</comment>
<dbReference type="InterPro" id="IPR050490">
    <property type="entry name" value="Bact_solute-bd_prot1"/>
</dbReference>
<comment type="caution">
    <text evidence="6">The sequence shown here is derived from an EMBL/GenBank/DDBJ whole genome shotgun (WGS) entry which is preliminary data.</text>
</comment>
<dbReference type="CDD" id="cd13585">
    <property type="entry name" value="PBP2_TMBP_like"/>
    <property type="match status" value="1"/>
</dbReference>
<dbReference type="PANTHER" id="PTHR43649">
    <property type="entry name" value="ARABINOSE-BINDING PROTEIN-RELATED"/>
    <property type="match status" value="1"/>
</dbReference>